<gene>
    <name evidence="1" type="ORF">LVJ94_41540</name>
</gene>
<dbReference type="InterPro" id="IPR007581">
    <property type="entry name" value="Endonuclease-V"/>
</dbReference>
<accession>A0ABZ2L0N1</accession>
<name>A0ABZ2L0N1_9BACT</name>
<dbReference type="RefSeq" id="WP_394833006.1">
    <property type="nucleotide sequence ID" value="NZ_CP089929.1"/>
</dbReference>
<keyword evidence="1" id="KW-0378">Hydrolase</keyword>
<proteinExistence type="predicted"/>
<reference evidence="1" key="1">
    <citation type="submission" date="2021-12" db="EMBL/GenBank/DDBJ databases">
        <title>Discovery of the Pendulisporaceae a myxobacterial family with distinct sporulation behavior and unique specialized metabolism.</title>
        <authorList>
            <person name="Garcia R."/>
            <person name="Popoff A."/>
            <person name="Bader C.D."/>
            <person name="Loehr J."/>
            <person name="Walesch S."/>
            <person name="Walt C."/>
            <person name="Boldt J."/>
            <person name="Bunk B."/>
            <person name="Haeckl F.J.F.P.J."/>
            <person name="Gunesch A.P."/>
            <person name="Birkelbach J."/>
            <person name="Nuebel U."/>
            <person name="Pietschmann T."/>
            <person name="Bach T."/>
            <person name="Mueller R."/>
        </authorList>
    </citation>
    <scope>NUCLEOTIDE SEQUENCE</scope>
    <source>
        <strain evidence="1">MSr11367</strain>
    </source>
</reference>
<keyword evidence="1" id="KW-0540">Nuclease</keyword>
<dbReference type="Proteomes" id="UP001374803">
    <property type="component" value="Chromosome"/>
</dbReference>
<evidence type="ECO:0000313" key="1">
    <source>
        <dbReference type="EMBL" id="WXB03376.1"/>
    </source>
</evidence>
<protein>
    <submittedName>
        <fullName evidence="1">Endonuclease V</fullName>
    </submittedName>
</protein>
<dbReference type="EMBL" id="CP089983">
    <property type="protein sequence ID" value="WXB03376.1"/>
    <property type="molecule type" value="Genomic_DNA"/>
</dbReference>
<sequence>MFCAVDVHYETEKGIARAACVQFQEWTSEKAVAEHVVEVAEVAPYVPGEFFKRELPPLLRVLEALGALPTLVIVDGYVWLDTAGRPGLGAHLHEALGGRVAVVGAAKTAFRGETGAVLVLRGESAKPLLVSAAGIPLDEAADGVRRMAGEHRIPTLLKRVDHLARGLSG</sequence>
<keyword evidence="2" id="KW-1185">Reference proteome</keyword>
<keyword evidence="1" id="KW-0255">Endonuclease</keyword>
<dbReference type="GO" id="GO:0004519">
    <property type="term" value="F:endonuclease activity"/>
    <property type="evidence" value="ECO:0007669"/>
    <property type="project" value="UniProtKB-KW"/>
</dbReference>
<dbReference type="Pfam" id="PF04493">
    <property type="entry name" value="Endonuclease_5"/>
    <property type="match status" value="1"/>
</dbReference>
<dbReference type="Gene3D" id="3.30.2170.10">
    <property type="entry name" value="archaeoglobus fulgidus dsm 4304 superfamily"/>
    <property type="match status" value="1"/>
</dbReference>
<organism evidence="1 2">
    <name type="scientific">Pendulispora rubella</name>
    <dbReference type="NCBI Taxonomy" id="2741070"/>
    <lineage>
        <taxon>Bacteria</taxon>
        <taxon>Pseudomonadati</taxon>
        <taxon>Myxococcota</taxon>
        <taxon>Myxococcia</taxon>
        <taxon>Myxococcales</taxon>
        <taxon>Sorangiineae</taxon>
        <taxon>Pendulisporaceae</taxon>
        <taxon>Pendulispora</taxon>
    </lineage>
</organism>
<evidence type="ECO:0000313" key="2">
    <source>
        <dbReference type="Proteomes" id="UP001374803"/>
    </source>
</evidence>